<evidence type="ECO:0000313" key="2">
    <source>
        <dbReference type="Proteomes" id="UP000324800"/>
    </source>
</evidence>
<name>A0A5J4UJI9_9EUKA</name>
<dbReference type="EMBL" id="SNRW01015126">
    <property type="protein sequence ID" value="KAA6370719.1"/>
    <property type="molecule type" value="Genomic_DNA"/>
</dbReference>
<reference evidence="1 2" key="1">
    <citation type="submission" date="2019-03" db="EMBL/GenBank/DDBJ databases">
        <title>Single cell metagenomics reveals metabolic interactions within the superorganism composed of flagellate Streblomastix strix and complex community of Bacteroidetes bacteria on its surface.</title>
        <authorList>
            <person name="Treitli S.C."/>
            <person name="Kolisko M."/>
            <person name="Husnik F."/>
            <person name="Keeling P."/>
            <person name="Hampl V."/>
        </authorList>
    </citation>
    <scope>NUCLEOTIDE SEQUENCE [LARGE SCALE GENOMIC DNA]</scope>
    <source>
        <strain evidence="1">ST1C</strain>
    </source>
</reference>
<gene>
    <name evidence="1" type="ORF">EZS28_033755</name>
</gene>
<proteinExistence type="predicted"/>
<comment type="caution">
    <text evidence="1">The sequence shown here is derived from an EMBL/GenBank/DDBJ whole genome shotgun (WGS) entry which is preliminary data.</text>
</comment>
<organism evidence="1 2">
    <name type="scientific">Streblomastix strix</name>
    <dbReference type="NCBI Taxonomy" id="222440"/>
    <lineage>
        <taxon>Eukaryota</taxon>
        <taxon>Metamonada</taxon>
        <taxon>Preaxostyla</taxon>
        <taxon>Oxymonadida</taxon>
        <taxon>Streblomastigidae</taxon>
        <taxon>Streblomastix</taxon>
    </lineage>
</organism>
<protein>
    <submittedName>
        <fullName evidence="1">Uncharacterized protein</fullName>
    </submittedName>
</protein>
<sequence length="268" mass="30925">MNKFRIQVQIDAFSTGRNKVLKQYCSPLRVCKALSKDGLAISWNSLLICAYPPIPLTANPILASDVGQIDITIDQSRSFRQNSESGSLYEKQKLDNSPWQHECFSGFIEQGENKIGEKHFRNCLRYKGATDQLISDVIKFWRTRRRRHALGLTRFAKYVEEQQVKISQLFYLTSFISRKHQKSKEKKRCGIWILNQIIFTHQQKKTKRSFTQILAACMYSPIAFTNLRLLELFEEVVQKVSVAQIRFGNKDLEGLVGQGTTSNSFFAK</sequence>
<dbReference type="Proteomes" id="UP000324800">
    <property type="component" value="Unassembled WGS sequence"/>
</dbReference>
<dbReference type="AlphaFoldDB" id="A0A5J4UJI9"/>
<accession>A0A5J4UJI9</accession>
<evidence type="ECO:0000313" key="1">
    <source>
        <dbReference type="EMBL" id="KAA6370719.1"/>
    </source>
</evidence>